<reference evidence="2" key="1">
    <citation type="submission" date="2016-01" db="EMBL/GenBank/DDBJ databases">
        <authorList>
            <person name="Peeters C."/>
        </authorList>
    </citation>
    <scope>NUCLEOTIDE SEQUENCE [LARGE SCALE GENOMIC DNA]</scope>
    <source>
        <strain evidence="2">LMG 22940</strain>
    </source>
</reference>
<evidence type="ECO:0000313" key="3">
    <source>
        <dbReference type="Proteomes" id="UP000054770"/>
    </source>
</evidence>
<organism evidence="2 3">
    <name type="scientific">Caballeronia choica</name>
    <dbReference type="NCBI Taxonomy" id="326476"/>
    <lineage>
        <taxon>Bacteria</taxon>
        <taxon>Pseudomonadati</taxon>
        <taxon>Pseudomonadota</taxon>
        <taxon>Betaproteobacteria</taxon>
        <taxon>Burkholderiales</taxon>
        <taxon>Burkholderiaceae</taxon>
        <taxon>Caballeronia</taxon>
    </lineage>
</organism>
<sequence length="57" mass="5941">MLSNECACLQTNAKKHLTCRKPTEASTSADYGAQKGAEGHRGSLGAAYQDKKAGLAT</sequence>
<accession>A0A158L5S2</accession>
<dbReference type="AlphaFoldDB" id="A0A158L5S2"/>
<name>A0A158L5S2_9BURK</name>
<evidence type="ECO:0000313" key="2">
    <source>
        <dbReference type="EMBL" id="SAL88668.1"/>
    </source>
</evidence>
<protein>
    <submittedName>
        <fullName evidence="2">Uncharacterized protein</fullName>
    </submittedName>
</protein>
<evidence type="ECO:0000256" key="1">
    <source>
        <dbReference type="SAM" id="MobiDB-lite"/>
    </source>
</evidence>
<feature type="region of interest" description="Disordered" evidence="1">
    <location>
        <begin position="22"/>
        <end position="57"/>
    </location>
</feature>
<comment type="caution">
    <text evidence="2">The sequence shown here is derived from an EMBL/GenBank/DDBJ whole genome shotgun (WGS) entry which is preliminary data.</text>
</comment>
<dbReference type="EMBL" id="FCON02000469">
    <property type="protein sequence ID" value="SAL88668.1"/>
    <property type="molecule type" value="Genomic_DNA"/>
</dbReference>
<gene>
    <name evidence="2" type="ORF">AWB68_08852</name>
</gene>
<dbReference type="Proteomes" id="UP000054770">
    <property type="component" value="Unassembled WGS sequence"/>
</dbReference>
<keyword evidence="3" id="KW-1185">Reference proteome</keyword>
<proteinExistence type="predicted"/>